<proteinExistence type="predicted"/>
<accession>A0ACC2LRA1</accession>
<dbReference type="EMBL" id="CM056811">
    <property type="protein sequence ID" value="KAJ8635979.1"/>
    <property type="molecule type" value="Genomic_DNA"/>
</dbReference>
<dbReference type="Proteomes" id="UP001234297">
    <property type="component" value="Chromosome 3"/>
</dbReference>
<reference evidence="1 2" key="1">
    <citation type="journal article" date="2022" name="Hortic Res">
        <title>A haplotype resolved chromosomal level avocado genome allows analysis of novel avocado genes.</title>
        <authorList>
            <person name="Nath O."/>
            <person name="Fletcher S.J."/>
            <person name="Hayward A."/>
            <person name="Shaw L.M."/>
            <person name="Masouleh A.K."/>
            <person name="Furtado A."/>
            <person name="Henry R.J."/>
            <person name="Mitter N."/>
        </authorList>
    </citation>
    <scope>NUCLEOTIDE SEQUENCE [LARGE SCALE GENOMIC DNA]</scope>
    <source>
        <strain evidence="2">cv. Hass</strain>
    </source>
</reference>
<evidence type="ECO:0000313" key="1">
    <source>
        <dbReference type="EMBL" id="KAJ8635979.1"/>
    </source>
</evidence>
<evidence type="ECO:0000313" key="2">
    <source>
        <dbReference type="Proteomes" id="UP001234297"/>
    </source>
</evidence>
<comment type="caution">
    <text evidence="1">The sequence shown here is derived from an EMBL/GenBank/DDBJ whole genome shotgun (WGS) entry which is preliminary data.</text>
</comment>
<keyword evidence="2" id="KW-1185">Reference proteome</keyword>
<protein>
    <submittedName>
        <fullName evidence="1">Uncharacterized protein</fullName>
    </submittedName>
</protein>
<organism evidence="1 2">
    <name type="scientific">Persea americana</name>
    <name type="common">Avocado</name>
    <dbReference type="NCBI Taxonomy" id="3435"/>
    <lineage>
        <taxon>Eukaryota</taxon>
        <taxon>Viridiplantae</taxon>
        <taxon>Streptophyta</taxon>
        <taxon>Embryophyta</taxon>
        <taxon>Tracheophyta</taxon>
        <taxon>Spermatophyta</taxon>
        <taxon>Magnoliopsida</taxon>
        <taxon>Magnoliidae</taxon>
        <taxon>Laurales</taxon>
        <taxon>Lauraceae</taxon>
        <taxon>Persea</taxon>
    </lineage>
</organism>
<sequence>MYTFFLVFECAGWLGRGLLARGPRRLSNEERVHREILEVSPQVGSRMSPKLGSLGSPRRGRQRPDPERGTKFLAGHEVRTTATGDSSVRDGDGGPAPTTSEQARGTADIICLDAGGEEGEGAASNSKYEEYTAPLDELLASDDSDDPMDNGGNEGEKGSKGKEGWR</sequence>
<gene>
    <name evidence="1" type="ORF">MRB53_010246</name>
</gene>
<name>A0ACC2LRA1_PERAE</name>